<dbReference type="InterPro" id="IPR023210">
    <property type="entry name" value="NADP_OxRdtase_dom"/>
</dbReference>
<dbReference type="Gene3D" id="3.20.20.100">
    <property type="entry name" value="NADP-dependent oxidoreductase domain"/>
    <property type="match status" value="1"/>
</dbReference>
<reference evidence="5 6" key="1">
    <citation type="submission" date="2014-07" db="EMBL/GenBank/DDBJ databases">
        <title>Genome Sequencing of Dermacoccus nishinomiyaensis.</title>
        <authorList>
            <person name="Hong K.W."/>
            <person name="Chan K.G."/>
        </authorList>
    </citation>
    <scope>NUCLEOTIDE SEQUENCE [LARGE SCALE GENOMIC DNA]</scope>
    <source>
        <strain evidence="5 6">M25</strain>
    </source>
</reference>
<evidence type="ECO:0000256" key="3">
    <source>
        <dbReference type="PIRSR" id="PIRSR000097-3"/>
    </source>
</evidence>
<dbReference type="GO" id="GO:0016491">
    <property type="term" value="F:oxidoreductase activity"/>
    <property type="evidence" value="ECO:0007669"/>
    <property type="project" value="InterPro"/>
</dbReference>
<accession>A0A075JKE3</accession>
<name>A0A075JKE3_9MICO</name>
<dbReference type="PANTHER" id="PTHR43638">
    <property type="entry name" value="OXIDOREDUCTASE, ALDO/KETO REDUCTASE FAMILY PROTEIN"/>
    <property type="match status" value="1"/>
</dbReference>
<feature type="binding site" evidence="2">
    <location>
        <position position="111"/>
    </location>
    <ligand>
        <name>substrate</name>
    </ligand>
</feature>
<dbReference type="EMBL" id="CP008889">
    <property type="protein sequence ID" value="AIF41807.1"/>
    <property type="molecule type" value="Genomic_DNA"/>
</dbReference>
<dbReference type="InterPro" id="IPR020471">
    <property type="entry name" value="AKR"/>
</dbReference>
<feature type="active site" description="Proton donor" evidence="1">
    <location>
        <position position="53"/>
    </location>
</feature>
<dbReference type="Proteomes" id="UP000027986">
    <property type="component" value="Chromosome"/>
</dbReference>
<keyword evidence="6" id="KW-1185">Reference proteome</keyword>
<dbReference type="PIRSF" id="PIRSF000097">
    <property type="entry name" value="AKR"/>
    <property type="match status" value="1"/>
</dbReference>
<feature type="site" description="Lowers pKa of active site Tyr" evidence="3">
    <location>
        <position position="78"/>
    </location>
</feature>
<feature type="domain" description="NADP-dependent oxidoreductase" evidence="4">
    <location>
        <begin position="15"/>
        <end position="263"/>
    </location>
</feature>
<dbReference type="Pfam" id="PF00248">
    <property type="entry name" value="Aldo_ket_red"/>
    <property type="match status" value="1"/>
</dbReference>
<evidence type="ECO:0000313" key="6">
    <source>
        <dbReference type="Proteomes" id="UP000027986"/>
    </source>
</evidence>
<dbReference type="InterPro" id="IPR036812">
    <property type="entry name" value="NAD(P)_OxRdtase_dom_sf"/>
</dbReference>
<dbReference type="SUPFAM" id="SSF51430">
    <property type="entry name" value="NAD(P)-linked oxidoreductase"/>
    <property type="match status" value="1"/>
</dbReference>
<dbReference type="OrthoDB" id="9768793at2"/>
<evidence type="ECO:0000313" key="5">
    <source>
        <dbReference type="EMBL" id="AIF41807.1"/>
    </source>
</evidence>
<dbReference type="HOGENOM" id="CLU_023205_2_3_11"/>
<dbReference type="CDD" id="cd19138">
    <property type="entry name" value="AKR_YeaE"/>
    <property type="match status" value="1"/>
</dbReference>
<dbReference type="PANTHER" id="PTHR43638:SF3">
    <property type="entry name" value="ALDEHYDE REDUCTASE"/>
    <property type="match status" value="1"/>
</dbReference>
<dbReference type="PRINTS" id="PR00069">
    <property type="entry name" value="ALDKETRDTASE"/>
</dbReference>
<sequence length="277" mass="30321">MRRITLPSGEFIPVLGQGTWGWGEDPGRRRDEVAALHAGLELGMTLVDTAEMYADGGAEEVLGEALAGRRDEAFLVSKVMPSHASRSGTIAACERSLKRLGTDRVDLYLLHWQGGYPLQDTVAAFQQLVEDGKIRYWGVSNFDHRALADLRDVPGSSGLATDQVLYNLSRRGPEYDLLPWCTDHQLPVMAYSPIEQGRILQDATLNDVAARHGVSAAAAAIAWVLRRDSLCTIPKASSPQHVRDNATALDVELTREDLDALDRAFPPPSGPRPLEML</sequence>
<evidence type="ECO:0000259" key="4">
    <source>
        <dbReference type="Pfam" id="PF00248"/>
    </source>
</evidence>
<proteinExistence type="predicted"/>
<dbReference type="AlphaFoldDB" id="A0A075JKE3"/>
<protein>
    <submittedName>
        <fullName evidence="5">Oxidoreductase</fullName>
    </submittedName>
</protein>
<dbReference type="eggNOG" id="COG0656">
    <property type="taxonomic scope" value="Bacteria"/>
</dbReference>
<gene>
    <name evidence="5" type="ORF">HX89_13765</name>
</gene>
<organism evidence="5 6">
    <name type="scientific">Dermacoccus nishinomiyaensis</name>
    <dbReference type="NCBI Taxonomy" id="1274"/>
    <lineage>
        <taxon>Bacteria</taxon>
        <taxon>Bacillati</taxon>
        <taxon>Actinomycetota</taxon>
        <taxon>Actinomycetes</taxon>
        <taxon>Micrococcales</taxon>
        <taxon>Dermacoccaceae</taxon>
        <taxon>Dermacoccus</taxon>
    </lineage>
</organism>
<evidence type="ECO:0000256" key="1">
    <source>
        <dbReference type="PIRSR" id="PIRSR000097-1"/>
    </source>
</evidence>
<evidence type="ECO:0000256" key="2">
    <source>
        <dbReference type="PIRSR" id="PIRSR000097-2"/>
    </source>
</evidence>
<dbReference type="KEGG" id="dni:HX89_13765"/>